<keyword evidence="1" id="KW-0812">Transmembrane</keyword>
<organism evidence="2 3">
    <name type="scientific">Acinetobacter pseudolwoffii</name>
    <dbReference type="NCBI Taxonomy" id="2053287"/>
    <lineage>
        <taxon>Bacteria</taxon>
        <taxon>Pseudomonadati</taxon>
        <taxon>Pseudomonadota</taxon>
        <taxon>Gammaproteobacteria</taxon>
        <taxon>Moraxellales</taxon>
        <taxon>Moraxellaceae</taxon>
        <taxon>Acinetobacter</taxon>
    </lineage>
</organism>
<reference evidence="2 3" key="1">
    <citation type="submission" date="2017-11" db="EMBL/GenBank/DDBJ databases">
        <title>Revising the taxonomy of the Acinetobacter lwoffii group: the description of Acinetobacter pseudolwoffii sp. nov. and emended description of Acinetobacter lwoffii.</title>
        <authorList>
            <person name="Nemec A."/>
            <person name="Radolfova-Krizova L."/>
        </authorList>
    </citation>
    <scope>NUCLEOTIDE SEQUENCE [LARGE SCALE GENOMIC DNA]</scope>
    <source>
        <strain evidence="2 3">ANC 5044</strain>
    </source>
</reference>
<feature type="transmembrane region" description="Helical" evidence="1">
    <location>
        <begin position="34"/>
        <end position="54"/>
    </location>
</feature>
<evidence type="ECO:0000313" key="3">
    <source>
        <dbReference type="Proteomes" id="UP000243446"/>
    </source>
</evidence>
<protein>
    <submittedName>
        <fullName evidence="2">Uncharacterized protein</fullName>
    </submittedName>
</protein>
<gene>
    <name evidence="2" type="ORF">CWI32_08610</name>
</gene>
<accession>A0A2H9YSE3</accession>
<dbReference type="EMBL" id="PHRG01000003">
    <property type="protein sequence ID" value="PJO75573.1"/>
    <property type="molecule type" value="Genomic_DNA"/>
</dbReference>
<name>A0A2H9YSE3_9GAMM</name>
<evidence type="ECO:0000313" key="2">
    <source>
        <dbReference type="EMBL" id="PJO75573.1"/>
    </source>
</evidence>
<proteinExistence type="predicted"/>
<comment type="caution">
    <text evidence="2">The sequence shown here is derived from an EMBL/GenBank/DDBJ whole genome shotgun (WGS) entry which is preliminary data.</text>
</comment>
<sequence length="59" mass="6865">MQKTCHDIGASKSYFEFNLVQEFGIHHQNKAFPAIFWLISVIVLLKKLACFLHLSNCQR</sequence>
<keyword evidence="1" id="KW-1133">Transmembrane helix</keyword>
<keyword evidence="1" id="KW-0472">Membrane</keyword>
<dbReference type="Proteomes" id="UP000243446">
    <property type="component" value="Unassembled WGS sequence"/>
</dbReference>
<dbReference type="AlphaFoldDB" id="A0A2H9YSE3"/>
<evidence type="ECO:0000256" key="1">
    <source>
        <dbReference type="SAM" id="Phobius"/>
    </source>
</evidence>